<evidence type="ECO:0000256" key="4">
    <source>
        <dbReference type="ARBA" id="ARBA00022807"/>
    </source>
</evidence>
<dbReference type="PROSITE" id="PS51257">
    <property type="entry name" value="PROKAR_LIPOPROTEIN"/>
    <property type="match status" value="1"/>
</dbReference>
<sequence>MKYHFVRKIRLSLLVVLTLFGVSCETDSSSKHNAVEMVIDSVKGAHVPDKRIAIFEIDAEPTNDGYIVKGVTNIPEALEALQSELKKQQIKYIDSTEVLPSQALEGKVHGVIKVSVANLRGRPAHSAEMVTQAIMGTPIKIFQKQGSWYRIQTPDQYLGWVDSGGLALMNQIQFDEWQDSNKLIYTKTFGNSFEEADRASQMVSDLVFGNILRLTSEKNDFFEVNYADGKKAYVSKSEAAPYQAWKTQLPYSKEALVATSKKMLGVPYLWGGTSAKGVDCSGFTKTVYFMNGMIIPRDASQQVHEGVLVDVDGDFSKLVPGDLLFFGRKATDSTQEKATHVGMWIGNNEFIHSAGDVHISSMAPNAENFDEFNRNRYLRSKRLLNQKDKGILYLKEHEVF</sequence>
<gene>
    <name evidence="6" type="ORF">FGG15_05585</name>
</gene>
<dbReference type="PROSITE" id="PS51935">
    <property type="entry name" value="NLPC_P60"/>
    <property type="match status" value="1"/>
</dbReference>
<evidence type="ECO:0000259" key="5">
    <source>
        <dbReference type="PROSITE" id="PS51935"/>
    </source>
</evidence>
<evidence type="ECO:0000313" key="6">
    <source>
        <dbReference type="EMBL" id="TMU57020.1"/>
    </source>
</evidence>
<dbReference type="EMBL" id="VCNI01000001">
    <property type="protein sequence ID" value="TMU57020.1"/>
    <property type="molecule type" value="Genomic_DNA"/>
</dbReference>
<keyword evidence="3 6" id="KW-0378">Hydrolase</keyword>
<keyword evidence="7" id="KW-1185">Reference proteome</keyword>
<dbReference type="InterPro" id="IPR003646">
    <property type="entry name" value="SH3-like_bac-type"/>
</dbReference>
<dbReference type="Pfam" id="PF08239">
    <property type="entry name" value="SH3_3"/>
    <property type="match status" value="1"/>
</dbReference>
<dbReference type="Gene3D" id="2.30.30.40">
    <property type="entry name" value="SH3 Domains"/>
    <property type="match status" value="2"/>
</dbReference>
<dbReference type="SUPFAM" id="SSF54001">
    <property type="entry name" value="Cysteine proteinases"/>
    <property type="match status" value="1"/>
</dbReference>
<feature type="domain" description="NlpC/P60" evidence="5">
    <location>
        <begin position="250"/>
        <end position="384"/>
    </location>
</feature>
<organism evidence="6 7">
    <name type="scientific">Flagellimonas algicola</name>
    <dbReference type="NCBI Taxonomy" id="2583815"/>
    <lineage>
        <taxon>Bacteria</taxon>
        <taxon>Pseudomonadati</taxon>
        <taxon>Bacteroidota</taxon>
        <taxon>Flavobacteriia</taxon>
        <taxon>Flavobacteriales</taxon>
        <taxon>Flavobacteriaceae</taxon>
        <taxon>Flagellimonas</taxon>
    </lineage>
</organism>
<accession>A0ABY2WQK6</accession>
<evidence type="ECO:0000256" key="1">
    <source>
        <dbReference type="ARBA" id="ARBA00007074"/>
    </source>
</evidence>
<dbReference type="GO" id="GO:0016787">
    <property type="term" value="F:hydrolase activity"/>
    <property type="evidence" value="ECO:0007669"/>
    <property type="project" value="UniProtKB-KW"/>
</dbReference>
<dbReference type="Gene3D" id="3.90.1720.10">
    <property type="entry name" value="endopeptidase domain like (from Nostoc punctiforme)"/>
    <property type="match status" value="1"/>
</dbReference>
<dbReference type="InterPro" id="IPR038765">
    <property type="entry name" value="Papain-like_cys_pep_sf"/>
</dbReference>
<protein>
    <submittedName>
        <fullName evidence="6">Glycoside hydrolase</fullName>
    </submittedName>
</protein>
<evidence type="ECO:0000256" key="2">
    <source>
        <dbReference type="ARBA" id="ARBA00022670"/>
    </source>
</evidence>
<dbReference type="Pfam" id="PF00877">
    <property type="entry name" value="NLPC_P60"/>
    <property type="match status" value="1"/>
</dbReference>
<dbReference type="PANTHER" id="PTHR47053:SF1">
    <property type="entry name" value="MUREIN DD-ENDOPEPTIDASE MEPH-RELATED"/>
    <property type="match status" value="1"/>
</dbReference>
<dbReference type="InterPro" id="IPR000064">
    <property type="entry name" value="NLP_P60_dom"/>
</dbReference>
<dbReference type="InterPro" id="IPR051202">
    <property type="entry name" value="Peptidase_C40"/>
</dbReference>
<keyword evidence="2" id="KW-0645">Protease</keyword>
<dbReference type="PANTHER" id="PTHR47053">
    <property type="entry name" value="MUREIN DD-ENDOPEPTIDASE MEPH-RELATED"/>
    <property type="match status" value="1"/>
</dbReference>
<dbReference type="Proteomes" id="UP000751614">
    <property type="component" value="Unassembled WGS sequence"/>
</dbReference>
<keyword evidence="4" id="KW-0788">Thiol protease</keyword>
<dbReference type="RefSeq" id="WP_138834061.1">
    <property type="nucleotide sequence ID" value="NZ_VCNI01000001.1"/>
</dbReference>
<proteinExistence type="inferred from homology"/>
<comment type="caution">
    <text evidence="6">The sequence shown here is derived from an EMBL/GenBank/DDBJ whole genome shotgun (WGS) entry which is preliminary data.</text>
</comment>
<reference evidence="6 7" key="1">
    <citation type="submission" date="2019-05" db="EMBL/GenBank/DDBJ databases">
        <title>Flagellimonas sp. AsT0115, sp. nov., isolated from a marine red algae, Asparagopsis taxiformis.</title>
        <authorList>
            <person name="Kim J."/>
            <person name="Jeong S.E."/>
            <person name="Jeon C.O."/>
        </authorList>
    </citation>
    <scope>NUCLEOTIDE SEQUENCE [LARGE SCALE GENOMIC DNA]</scope>
    <source>
        <strain evidence="6 7">AsT0115</strain>
    </source>
</reference>
<evidence type="ECO:0000256" key="3">
    <source>
        <dbReference type="ARBA" id="ARBA00022801"/>
    </source>
</evidence>
<evidence type="ECO:0000313" key="7">
    <source>
        <dbReference type="Proteomes" id="UP000751614"/>
    </source>
</evidence>
<comment type="similarity">
    <text evidence="1">Belongs to the peptidase C40 family.</text>
</comment>
<name>A0ABY2WQK6_9FLAO</name>